<sequence>MSAFCKYCGTFSIVKAYAGDLAGHYLPFPESETEYGYICNNCHVCSWKLEDIKTTPAREVESTIFLRNNLRLKEFSNVTENYVLVYSTKLKQWSRTLIKQNYFNCAIFHQIPDKVIGHLNHNKIVPEQLERIIKKGGFYK</sequence>
<dbReference type="KEGG" id="fho:H9Q81_01210"/>
<dbReference type="RefSeq" id="WP_187422953.1">
    <property type="nucleotide sequence ID" value="NZ_CP060637.1"/>
</dbReference>
<dbReference type="AlphaFoldDB" id="A0A7G9GXF5"/>
<reference evidence="1 2" key="1">
    <citation type="submission" date="2020-08" db="EMBL/GenBank/DDBJ databases">
        <authorList>
            <person name="Liu C."/>
            <person name="Sun Q."/>
        </authorList>
    </citation>
    <scope>NUCLEOTIDE SEQUENCE [LARGE SCALE GENOMIC DNA]</scope>
    <source>
        <strain evidence="1 2">NSJ-57</strain>
    </source>
</reference>
<evidence type="ECO:0000313" key="1">
    <source>
        <dbReference type="EMBL" id="QNM15487.1"/>
    </source>
</evidence>
<organism evidence="1 2">
    <name type="scientific">Fusobacterium hominis</name>
    <dbReference type="NCBI Taxonomy" id="2764326"/>
    <lineage>
        <taxon>Bacteria</taxon>
        <taxon>Fusobacteriati</taxon>
        <taxon>Fusobacteriota</taxon>
        <taxon>Fusobacteriia</taxon>
        <taxon>Fusobacteriales</taxon>
        <taxon>Fusobacteriaceae</taxon>
        <taxon>Fusobacterium</taxon>
    </lineage>
</organism>
<evidence type="ECO:0000313" key="2">
    <source>
        <dbReference type="Proteomes" id="UP000515913"/>
    </source>
</evidence>
<gene>
    <name evidence="1" type="ORF">H9Q81_01210</name>
</gene>
<dbReference type="EMBL" id="CP060637">
    <property type="protein sequence ID" value="QNM15487.1"/>
    <property type="molecule type" value="Genomic_DNA"/>
</dbReference>
<keyword evidence="2" id="KW-1185">Reference proteome</keyword>
<dbReference type="Proteomes" id="UP000515913">
    <property type="component" value="Chromosome"/>
</dbReference>
<accession>A0A7G9GXF5</accession>
<proteinExistence type="predicted"/>
<protein>
    <submittedName>
        <fullName evidence="1">Uncharacterized protein</fullName>
    </submittedName>
</protein>
<name>A0A7G9GXF5_9FUSO</name>